<feature type="domain" description="NACHT" evidence="5">
    <location>
        <begin position="218"/>
        <end position="333"/>
    </location>
</feature>
<dbReference type="Pfam" id="PF17111">
    <property type="entry name" value="PigL_N"/>
    <property type="match status" value="1"/>
</dbReference>
<dbReference type="InterPro" id="IPR036770">
    <property type="entry name" value="Ankyrin_rpt-contain_sf"/>
</dbReference>
<keyword evidence="7" id="KW-1185">Reference proteome</keyword>
<dbReference type="InterPro" id="IPR007111">
    <property type="entry name" value="NACHT_NTPase"/>
</dbReference>
<evidence type="ECO:0000256" key="2">
    <source>
        <dbReference type="PROSITE-ProRule" id="PRU00023"/>
    </source>
</evidence>
<accession>A0A1B7Y0D1</accession>
<dbReference type="PROSITE" id="PS50837">
    <property type="entry name" value="NACHT"/>
    <property type="match status" value="1"/>
</dbReference>
<keyword evidence="2" id="KW-0040">ANK repeat</keyword>
<proteinExistence type="predicted"/>
<organism evidence="6 7">
    <name type="scientific">Colletotrichum higginsianum (strain IMI 349063)</name>
    <name type="common">Crucifer anthracnose fungus</name>
    <dbReference type="NCBI Taxonomy" id="759273"/>
    <lineage>
        <taxon>Eukaryota</taxon>
        <taxon>Fungi</taxon>
        <taxon>Dikarya</taxon>
        <taxon>Ascomycota</taxon>
        <taxon>Pezizomycotina</taxon>
        <taxon>Sordariomycetes</taxon>
        <taxon>Hypocreomycetidae</taxon>
        <taxon>Glomerellales</taxon>
        <taxon>Glomerellaceae</taxon>
        <taxon>Colletotrichum</taxon>
        <taxon>Colletotrichum destructivum species complex</taxon>
    </lineage>
</organism>
<dbReference type="Proteomes" id="UP000092177">
    <property type="component" value="Chromosome 8"/>
</dbReference>
<evidence type="ECO:0000259" key="5">
    <source>
        <dbReference type="PROSITE" id="PS50837"/>
    </source>
</evidence>
<dbReference type="InterPro" id="IPR027417">
    <property type="entry name" value="P-loop_NTPase"/>
</dbReference>
<dbReference type="EMBL" id="LTAN01000008">
    <property type="protein sequence ID" value="OBR05465.1"/>
    <property type="molecule type" value="Genomic_DNA"/>
</dbReference>
<evidence type="ECO:0000256" key="3">
    <source>
        <dbReference type="SAM" id="Coils"/>
    </source>
</evidence>
<dbReference type="PROSITE" id="PS50088">
    <property type="entry name" value="ANK_REPEAT"/>
    <property type="match status" value="5"/>
</dbReference>
<feature type="region of interest" description="Disordered" evidence="4">
    <location>
        <begin position="2151"/>
        <end position="2175"/>
    </location>
</feature>
<dbReference type="InterPro" id="IPR002110">
    <property type="entry name" value="Ankyrin_rpt"/>
</dbReference>
<dbReference type="InterPro" id="IPR056884">
    <property type="entry name" value="NPHP3-like_N"/>
</dbReference>
<dbReference type="InterPro" id="IPR031348">
    <property type="entry name" value="PigL_N"/>
</dbReference>
<dbReference type="Pfam" id="PF24883">
    <property type="entry name" value="NPHP3_N"/>
    <property type="match status" value="1"/>
</dbReference>
<feature type="repeat" description="ANK" evidence="2">
    <location>
        <begin position="1513"/>
        <end position="1545"/>
    </location>
</feature>
<reference evidence="7" key="1">
    <citation type="journal article" date="2017" name="BMC Genomics">
        <title>Gapless genome assembly of Colletotrichum higginsianum reveals chromosome structure and association of transposable elements with secondary metabolite gene clusters.</title>
        <authorList>
            <person name="Dallery J.-F."/>
            <person name="Lapalu N."/>
            <person name="Zampounis A."/>
            <person name="Pigne S."/>
            <person name="Luyten I."/>
            <person name="Amselem J."/>
            <person name="Wittenberg A.H.J."/>
            <person name="Zhou S."/>
            <person name="de Queiroz M.V."/>
            <person name="Robin G.P."/>
            <person name="Auger A."/>
            <person name="Hainaut M."/>
            <person name="Henrissat B."/>
            <person name="Kim K.-T."/>
            <person name="Lee Y.-H."/>
            <person name="Lespinet O."/>
            <person name="Schwartz D.C."/>
            <person name="Thon M.R."/>
            <person name="O'Connell R.J."/>
        </authorList>
    </citation>
    <scope>NUCLEOTIDE SEQUENCE [LARGE SCALE GENOMIC DNA]</scope>
    <source>
        <strain evidence="7">IMI 349063</strain>
    </source>
</reference>
<dbReference type="OrthoDB" id="4850615at2759"/>
<dbReference type="SUPFAM" id="SSF48403">
    <property type="entry name" value="Ankyrin repeat"/>
    <property type="match status" value="4"/>
</dbReference>
<dbReference type="Pfam" id="PF12796">
    <property type="entry name" value="Ank_2"/>
    <property type="match status" value="1"/>
</dbReference>
<dbReference type="PANTHER" id="PTHR10039:SF16">
    <property type="entry name" value="GPI INOSITOL-DEACYLASE"/>
    <property type="match status" value="1"/>
</dbReference>
<feature type="repeat" description="ANK" evidence="2">
    <location>
        <begin position="1819"/>
        <end position="1854"/>
    </location>
</feature>
<name>A0A1B7Y0D1_COLHI</name>
<gene>
    <name evidence="6" type="ORF">CH63R_12168</name>
</gene>
<evidence type="ECO:0000313" key="7">
    <source>
        <dbReference type="Proteomes" id="UP000092177"/>
    </source>
</evidence>
<dbReference type="PRINTS" id="PR01415">
    <property type="entry name" value="ANKYRIN"/>
</dbReference>
<feature type="repeat" description="ANK" evidence="2">
    <location>
        <begin position="1785"/>
        <end position="1817"/>
    </location>
</feature>
<dbReference type="KEGG" id="chig:CH63R_12168"/>
<feature type="repeat" description="ANK" evidence="2">
    <location>
        <begin position="1546"/>
        <end position="1578"/>
    </location>
</feature>
<comment type="caution">
    <text evidence="6">The sequence shown here is derived from an EMBL/GenBank/DDBJ whole genome shotgun (WGS) entry which is preliminary data.</text>
</comment>
<keyword evidence="3" id="KW-0175">Coiled coil</keyword>
<dbReference type="Gene3D" id="1.25.40.20">
    <property type="entry name" value="Ankyrin repeat-containing domain"/>
    <property type="match status" value="5"/>
</dbReference>
<dbReference type="PANTHER" id="PTHR10039">
    <property type="entry name" value="AMELOGENIN"/>
    <property type="match status" value="1"/>
</dbReference>
<evidence type="ECO:0000313" key="6">
    <source>
        <dbReference type="EMBL" id="OBR05465.1"/>
    </source>
</evidence>
<dbReference type="GeneID" id="28871249"/>
<dbReference type="Gene3D" id="3.40.50.300">
    <property type="entry name" value="P-loop containing nucleotide triphosphate hydrolases"/>
    <property type="match status" value="1"/>
</dbReference>
<evidence type="ECO:0000256" key="1">
    <source>
        <dbReference type="ARBA" id="ARBA00022737"/>
    </source>
</evidence>
<protein>
    <submittedName>
        <fullName evidence="6">Ankyrin repeat protein</fullName>
    </submittedName>
</protein>
<dbReference type="RefSeq" id="XP_018153983.1">
    <property type="nucleotide sequence ID" value="XM_018307142.1"/>
</dbReference>
<dbReference type="Pfam" id="PF00023">
    <property type="entry name" value="Ank"/>
    <property type="match status" value="1"/>
</dbReference>
<keyword evidence="1" id="KW-0677">Repeat</keyword>
<evidence type="ECO:0000256" key="4">
    <source>
        <dbReference type="SAM" id="MobiDB-lite"/>
    </source>
</evidence>
<sequence length="2248" mass="250871">MSDPLSIAASIAGLVTLADIVFDRLVKYGRSVKDAEKEIQELAKEVNLLAGILSSLSRLARALDDESFDRNLRMHHIEACNETLAEIDKKLGKMDKDSIKDRLKWPFSNRRIKEWLEELSKHKQNINLALSANTMDAMLRLLAQEDRHAGKTLTEVKETRKIVSRIHQDSERKKVLEYFLKYNPQQNYETSRRLRHPRTGLWLTRLPEFQHWLSTPDSRLWLKGIPGAGKTVLAASIIEAALGMSTETTPSAFFFCDYKETDTHKPATILGALVYQLAIQKEEAYERLKKFYEELHPSNGLPRVASTTSLERVLKDMTKMYDHVYLVVDGLDECRELTDDVVEMLSDVSEDTDNVSMALLSRDEDHIRGLLEADFVPLEIAAHKEDITEFVTSEIEERIRNRRLRIDGAELKAEILHGLIDGAKGMFRWVACQLDHLGDCDSDQQCRDALKTLPPTLDETYVRILERIPRTKTKTIQLALNSIAYADPKLTIHQLRQMLAVPEKGAFLDPRAVIREEAITRYCSSFVRKSNDGRYLEFSHFSVQEFLETASLPNSDLEFFRLSKKRAFSLLAIECLKFIQLENFGRACVDTVRQDDMKGEDSPVSARDKEYPVYKYAAERWPVYARGEWEDARIVDLAKSLFHPSKTACFTSWAIEIVEQLELFGEGKDAASIVTHQLFSPLHLAASFSLPQICSFLIQQKMDVNLAGPVGTPMQCAVQGLAANIGLVYIDYLEWFQNTDDDEDFEMMATADTIKCLHQAGAFFPSECTYPFHGQTLYGVAFNVAFRADTLFLPMTLLRFGVPLKERDLESATAYFIKQDKSDHVKHYASLQPFLESMNDAVAPSSLEIRLHRLVWNQAMLYNLDFVCHPTTIDTRIYLMEEDLGRQAVTAIKVGSLPVLRRILSDPRFEASTCVSENGDSLLHLAMASPRNTVTSVIVKELLNAGCDACETNSFDEQPIHLWGPDCDDDDDTDDDTDYGARWGTTNTYYEVVKMLKDNGATCLAQDATGRNALHVHAGWPQGLKVLLEHFADDITNAMETIDRDGYTPLTQCLKDEKVDSASILVGRVSLSPEMVHCPTHILLLAASANASDLFETLFRSNVVDKTTLAPGDSPLHHLSRHITVSFVRRLKSIYPESCSYPGDTSGKTPLESYIGQCLQTDKVTRIASAVVEELSVSGPPMTTVVQGNIWQHFSQTVVKITRSSPSHINDLVREAISEGNTLSRLGYLHAYESSASQSGIIPLLEAFSGLPDRSIVFMSFFAAICEVIYHFIDQTHYWSDIERSPHLTRLLKAAVQSCNLKLGKFLLGKGVSVHQRVDGLSALESLCRNPPNHDEVKKMISLVLDHADKSRWNETSPINSLPLLHQLHAPGAEWIVAELVQRGADPNVRVDHGCRDPVLVWYLRTKRLQYASAILRAGADPSQTSSLGFDAALVAAWNKFSAFLHELYDACKRIKTIRWDRTCRLMINLGGERHFATDVNGLHIGAVFGSINTMAFYIDQGLISNLDTVSYYDYTPLHFAVINGHTSAVKFLCARGCDVNARCSNGSSSLHLAARYKKLEVAKALIEAGCKSSLDSAGMRPGFYALQSDDENLIKFFKSSELDSEQPASDVRDHDPFSKRQRRMAFAAAFEDAILGDNLSRCQDLIASGCDLEVPLNSCGGCSPLVKAIENKRTAIVTWLLEKGASLTRTICHLKVPITAIHSIVENPELVEILPQSLKSLMRDEVAVLEHFPGLIIAAAASNNTKGLELLFVHLMRYEKRCDFHIPGGFENLLSAALSKKDQHGYSALHWAARKGNLKAVNLLLDSGADVNASAGVFTSTPLHCAIEYGQDLEAQVALRLIEKGASLESRDYLGMTPMSLAARRSNLPLIRGLKCLKADAMALDSISSSPLLCSALGLVGPSTWENRVKIFAELLHLGHDPHAVNSIGRSAFHAAICQREFIPLLLNFGIQLEDSQSFPWNTKSHRLPFWLTEGFSLFRKTFKRQTLCNFLNVAPNNAWSPLCRAASLGWTVVMENLIVMGADIDAEGCSLGSALIVACITGRKESAVYLVRRGAALSYWGPNGFRSAHDAAMKNSSILNWLLVERFTDQRKLTAANGLELGDEQTRGTFTWGGPVRAGLVICGTMERLPKESSREYWSRLMSEKKKWRGKVLPPSPARRTSRPSNLVPEEHHPLVPRRPHIADIRDGPESVEVVVTGLDHDAGEDDVIKSLDDFGPLVGSQLGDEGFSVFVLWRHGQVYPRLASL</sequence>
<feature type="repeat" description="ANK" evidence="2">
    <location>
        <begin position="918"/>
        <end position="954"/>
    </location>
</feature>
<feature type="coiled-coil region" evidence="3">
    <location>
        <begin position="25"/>
        <end position="52"/>
    </location>
</feature>
<dbReference type="PROSITE" id="PS50297">
    <property type="entry name" value="ANK_REP_REGION"/>
    <property type="match status" value="3"/>
</dbReference>
<dbReference type="SUPFAM" id="SSF52540">
    <property type="entry name" value="P-loop containing nucleoside triphosphate hydrolases"/>
    <property type="match status" value="1"/>
</dbReference>
<dbReference type="VEuPathDB" id="FungiDB:CH63R_12168"/>
<dbReference type="SMART" id="SM00248">
    <property type="entry name" value="ANK"/>
    <property type="match status" value="17"/>
</dbReference>